<gene>
    <name evidence="3" type="ORF">C1645_870260</name>
</gene>
<dbReference type="Proteomes" id="UP000265703">
    <property type="component" value="Unassembled WGS sequence"/>
</dbReference>
<name>A0A397TV12_9GLOM</name>
<evidence type="ECO:0000313" key="3">
    <source>
        <dbReference type="EMBL" id="RIA99001.1"/>
    </source>
</evidence>
<feature type="compositionally biased region" description="Gly residues" evidence="1">
    <location>
        <begin position="138"/>
        <end position="163"/>
    </location>
</feature>
<accession>A0A397TV12</accession>
<feature type="non-terminal residue" evidence="3">
    <location>
        <position position="163"/>
    </location>
</feature>
<feature type="chain" id="PRO_5017221194" evidence="2">
    <location>
        <begin position="28"/>
        <end position="163"/>
    </location>
</feature>
<dbReference type="STRING" id="658196.A0A397TV12"/>
<comment type="caution">
    <text evidence="3">The sequence shown here is derived from an EMBL/GenBank/DDBJ whole genome shotgun (WGS) entry which is preliminary data.</text>
</comment>
<keyword evidence="4" id="KW-1185">Reference proteome</keyword>
<protein>
    <submittedName>
        <fullName evidence="3">Uncharacterized protein</fullName>
    </submittedName>
</protein>
<dbReference type="AlphaFoldDB" id="A0A397TV12"/>
<organism evidence="3 4">
    <name type="scientific">Glomus cerebriforme</name>
    <dbReference type="NCBI Taxonomy" id="658196"/>
    <lineage>
        <taxon>Eukaryota</taxon>
        <taxon>Fungi</taxon>
        <taxon>Fungi incertae sedis</taxon>
        <taxon>Mucoromycota</taxon>
        <taxon>Glomeromycotina</taxon>
        <taxon>Glomeromycetes</taxon>
        <taxon>Glomerales</taxon>
        <taxon>Glomeraceae</taxon>
        <taxon>Glomus</taxon>
    </lineage>
</organism>
<proteinExistence type="predicted"/>
<feature type="compositionally biased region" description="Basic and acidic residues" evidence="1">
    <location>
        <begin position="126"/>
        <end position="135"/>
    </location>
</feature>
<reference evidence="3 4" key="1">
    <citation type="submission" date="2018-06" db="EMBL/GenBank/DDBJ databases">
        <title>Comparative genomics reveals the genomic features of Rhizophagus irregularis, R. cerebriforme, R. diaphanum and Gigaspora rosea, and their symbiotic lifestyle signature.</title>
        <authorList>
            <person name="Morin E."/>
            <person name="San Clemente H."/>
            <person name="Chen E.C.H."/>
            <person name="De La Providencia I."/>
            <person name="Hainaut M."/>
            <person name="Kuo A."/>
            <person name="Kohler A."/>
            <person name="Murat C."/>
            <person name="Tang N."/>
            <person name="Roy S."/>
            <person name="Loubradou J."/>
            <person name="Henrissat B."/>
            <person name="Grigoriev I.V."/>
            <person name="Corradi N."/>
            <person name="Roux C."/>
            <person name="Martin F.M."/>
        </authorList>
    </citation>
    <scope>NUCLEOTIDE SEQUENCE [LARGE SCALE GENOMIC DNA]</scope>
    <source>
        <strain evidence="3 4">DAOM 227022</strain>
    </source>
</reference>
<evidence type="ECO:0000313" key="4">
    <source>
        <dbReference type="Proteomes" id="UP000265703"/>
    </source>
</evidence>
<keyword evidence="2" id="KW-0732">Signal</keyword>
<evidence type="ECO:0000256" key="1">
    <source>
        <dbReference type="SAM" id="MobiDB-lite"/>
    </source>
</evidence>
<feature type="region of interest" description="Disordered" evidence="1">
    <location>
        <begin position="126"/>
        <end position="163"/>
    </location>
</feature>
<dbReference type="OrthoDB" id="10556733at2759"/>
<feature type="signal peptide" evidence="2">
    <location>
        <begin position="1"/>
        <end position="27"/>
    </location>
</feature>
<evidence type="ECO:0000256" key="2">
    <source>
        <dbReference type="SAM" id="SignalP"/>
    </source>
</evidence>
<sequence>MMYNYKERGPLLIILLLIFLIIDITNSQPSEVSRQESDQNLFPVQADSFTDGNLVIRLVKQSQLPSCYEPNLYLRVVKTDSNVISLNFNDIPQKNFCKSTSVTGTSFHKNNHNHCDKRKRWCNDDNSNDHDHDDNNGSNGGNGSNNGNNGGNGSNNGGNGGNG</sequence>
<dbReference type="EMBL" id="QKYT01000008">
    <property type="protein sequence ID" value="RIA99001.1"/>
    <property type="molecule type" value="Genomic_DNA"/>
</dbReference>